<name>A0AAW8JAN5_9GAMM</name>
<evidence type="ECO:0008006" key="3">
    <source>
        <dbReference type="Google" id="ProtNLM"/>
    </source>
</evidence>
<dbReference type="Proteomes" id="UP001243844">
    <property type="component" value="Unassembled WGS sequence"/>
</dbReference>
<protein>
    <recommendedName>
        <fullName evidence="3">Type VI secretion system secreted protein VgrG</fullName>
    </recommendedName>
</protein>
<accession>A0AAW8JAN5</accession>
<sequence length="85" mass="9809">MSQCFQLRIFKNGKLLGNFESQTTQALFSINEVFSYLQPHNELSFELYRVVEDSRLLLQKDGVLQLLSTTEQYLPYSLENLSDGA</sequence>
<evidence type="ECO:0000313" key="1">
    <source>
        <dbReference type="EMBL" id="MDQ8936845.1"/>
    </source>
</evidence>
<reference evidence="1" key="1">
    <citation type="submission" date="2023-08" db="EMBL/GenBank/DDBJ databases">
        <title>Emergence of clinically-relevant ST2 carbapenem-resistant Acinetobacter baumannii strains in hospital sewages in Zhejiang, East of China.</title>
        <authorList>
            <person name="Kaichao C."/>
            <person name="Zhang R."/>
        </authorList>
    </citation>
    <scope>NUCLEOTIDE SEQUENCE</scope>
    <source>
        <strain evidence="1">M-RB-37</strain>
    </source>
</reference>
<gene>
    <name evidence="1" type="ORF">RFH47_14055</name>
</gene>
<organism evidence="1 2">
    <name type="scientific">Acinetobacter rudis</name>
    <dbReference type="NCBI Taxonomy" id="632955"/>
    <lineage>
        <taxon>Bacteria</taxon>
        <taxon>Pseudomonadati</taxon>
        <taxon>Pseudomonadota</taxon>
        <taxon>Gammaproteobacteria</taxon>
        <taxon>Moraxellales</taxon>
        <taxon>Moraxellaceae</taxon>
        <taxon>Acinetobacter</taxon>
    </lineage>
</organism>
<dbReference type="EMBL" id="JAVIDL010000036">
    <property type="protein sequence ID" value="MDQ8936845.1"/>
    <property type="molecule type" value="Genomic_DNA"/>
</dbReference>
<proteinExistence type="predicted"/>
<comment type="caution">
    <text evidence="1">The sequence shown here is derived from an EMBL/GenBank/DDBJ whole genome shotgun (WGS) entry which is preliminary data.</text>
</comment>
<evidence type="ECO:0000313" key="2">
    <source>
        <dbReference type="Proteomes" id="UP001243844"/>
    </source>
</evidence>
<dbReference type="AlphaFoldDB" id="A0AAW8JAN5"/>
<dbReference type="RefSeq" id="WP_308974387.1">
    <property type="nucleotide sequence ID" value="NZ_JAVIDL010000036.1"/>
</dbReference>